<dbReference type="Proteomes" id="UP000078492">
    <property type="component" value="Unassembled WGS sequence"/>
</dbReference>
<dbReference type="EMBL" id="KQ980724">
    <property type="protein sequence ID" value="KYN14123.1"/>
    <property type="molecule type" value="Genomic_DNA"/>
</dbReference>
<keyword evidence="3" id="KW-1185">Reference proteome</keyword>
<evidence type="ECO:0000313" key="2">
    <source>
        <dbReference type="EMBL" id="KYN14123.1"/>
    </source>
</evidence>
<sequence length="310" mass="33568">MMSLHLSRIVCLSDALILSFSFSSSTVLFMLKQDRFFLLLVLTAVFLCLVHHSFNILFAESTLIIGDSDLVLLASRLVYGGYIEDTVRIDVERHLNLRNSTRCWWNTAKLEFVCFVGMVVFLLMRAVMTPPAVSIPRESGVTSSKSKSCTSSDLSPCKIAASSDQNDIVDLSFVHLGVAQRLLNGFKSTTEEIGAEFLETSSGDGVIDHAIIEVLATQMSISSRGLDLEDTIFDGQDGHIKSATTEIKDKDVSLAGCLLVETVCNRGGSGLVDNTQYVQARDGTSVLGCLTLRVVEVSGDGDHSVGDSLA</sequence>
<proteinExistence type="predicted"/>
<keyword evidence="1" id="KW-0472">Membrane</keyword>
<dbReference type="AlphaFoldDB" id="A0A195DML6"/>
<evidence type="ECO:0000256" key="1">
    <source>
        <dbReference type="SAM" id="Phobius"/>
    </source>
</evidence>
<keyword evidence="1" id="KW-1133">Transmembrane helix</keyword>
<accession>A0A195DML6</accession>
<protein>
    <submittedName>
        <fullName evidence="2">NAD-specific glutamate dehydrogenase</fullName>
    </submittedName>
</protein>
<name>A0A195DML6_9HYME</name>
<organism evidence="2 3">
    <name type="scientific">Trachymyrmex cornetzi</name>
    <dbReference type="NCBI Taxonomy" id="471704"/>
    <lineage>
        <taxon>Eukaryota</taxon>
        <taxon>Metazoa</taxon>
        <taxon>Ecdysozoa</taxon>
        <taxon>Arthropoda</taxon>
        <taxon>Hexapoda</taxon>
        <taxon>Insecta</taxon>
        <taxon>Pterygota</taxon>
        <taxon>Neoptera</taxon>
        <taxon>Endopterygota</taxon>
        <taxon>Hymenoptera</taxon>
        <taxon>Apocrita</taxon>
        <taxon>Aculeata</taxon>
        <taxon>Formicoidea</taxon>
        <taxon>Formicidae</taxon>
        <taxon>Myrmicinae</taxon>
        <taxon>Trachymyrmex</taxon>
    </lineage>
</organism>
<feature type="transmembrane region" description="Helical" evidence="1">
    <location>
        <begin position="110"/>
        <end position="128"/>
    </location>
</feature>
<gene>
    <name evidence="2" type="ORF">ALC57_13708</name>
</gene>
<feature type="transmembrane region" description="Helical" evidence="1">
    <location>
        <begin position="6"/>
        <end position="29"/>
    </location>
</feature>
<evidence type="ECO:0000313" key="3">
    <source>
        <dbReference type="Proteomes" id="UP000078492"/>
    </source>
</evidence>
<dbReference type="Pfam" id="PF10712">
    <property type="entry name" value="NAD-GH"/>
    <property type="match status" value="2"/>
</dbReference>
<dbReference type="InterPro" id="IPR019651">
    <property type="entry name" value="Glutamate_DH_NAD-spec"/>
</dbReference>
<dbReference type="STRING" id="471704.A0A195DML6"/>
<reference evidence="2 3" key="1">
    <citation type="submission" date="2015-09" db="EMBL/GenBank/DDBJ databases">
        <title>Trachymyrmex cornetzi WGS genome.</title>
        <authorList>
            <person name="Nygaard S."/>
            <person name="Hu H."/>
            <person name="Boomsma J."/>
            <person name="Zhang G."/>
        </authorList>
    </citation>
    <scope>NUCLEOTIDE SEQUENCE [LARGE SCALE GENOMIC DNA]</scope>
    <source>
        <strain evidence="2">Tcor2-1</strain>
        <tissue evidence="2">Whole body</tissue>
    </source>
</reference>
<keyword evidence="1" id="KW-0812">Transmembrane</keyword>
<feature type="transmembrane region" description="Helical" evidence="1">
    <location>
        <begin position="36"/>
        <end position="54"/>
    </location>
</feature>